<dbReference type="AlphaFoldDB" id="A0A7J6PT75"/>
<dbReference type="Proteomes" id="UP000574390">
    <property type="component" value="Unassembled WGS sequence"/>
</dbReference>
<gene>
    <name evidence="2" type="ORF">FOZ62_021495</name>
</gene>
<sequence>IVINAVTGITPAEVLAPDEDPHLKHLRGSLDFQLRQLGDSAFGGFAEGGGRRKRTKKDVEKSLELTSLEKQHKHKRSRERARRGRQVLEAALGLTGYDDDCAQEDNIGVGT</sequence>
<proteinExistence type="predicted"/>
<dbReference type="EMBL" id="JABANM010034668">
    <property type="protein sequence ID" value="KAF4699275.1"/>
    <property type="molecule type" value="Genomic_DNA"/>
</dbReference>
<accession>A0A7J6PT75</accession>
<feature type="non-terminal residue" evidence="2">
    <location>
        <position position="111"/>
    </location>
</feature>
<feature type="non-terminal residue" evidence="2">
    <location>
        <position position="1"/>
    </location>
</feature>
<name>A0A7J6PT75_PEROL</name>
<organism evidence="2 3">
    <name type="scientific">Perkinsus olseni</name>
    <name type="common">Perkinsus atlanticus</name>
    <dbReference type="NCBI Taxonomy" id="32597"/>
    <lineage>
        <taxon>Eukaryota</taxon>
        <taxon>Sar</taxon>
        <taxon>Alveolata</taxon>
        <taxon>Perkinsozoa</taxon>
        <taxon>Perkinsea</taxon>
        <taxon>Perkinsida</taxon>
        <taxon>Perkinsidae</taxon>
        <taxon>Perkinsus</taxon>
    </lineage>
</organism>
<evidence type="ECO:0000256" key="1">
    <source>
        <dbReference type="SAM" id="MobiDB-lite"/>
    </source>
</evidence>
<reference evidence="2 3" key="1">
    <citation type="submission" date="2020-04" db="EMBL/GenBank/DDBJ databases">
        <title>Perkinsus olseni comparative genomics.</title>
        <authorList>
            <person name="Bogema D.R."/>
        </authorList>
    </citation>
    <scope>NUCLEOTIDE SEQUENCE [LARGE SCALE GENOMIC DNA]</scope>
    <source>
        <strain evidence="2">ATCC PRA-205</strain>
    </source>
</reference>
<evidence type="ECO:0000313" key="2">
    <source>
        <dbReference type="EMBL" id="KAF4699275.1"/>
    </source>
</evidence>
<comment type="caution">
    <text evidence="2">The sequence shown here is derived from an EMBL/GenBank/DDBJ whole genome shotgun (WGS) entry which is preliminary data.</text>
</comment>
<feature type="region of interest" description="Disordered" evidence="1">
    <location>
        <begin position="45"/>
        <end position="84"/>
    </location>
</feature>
<feature type="compositionally biased region" description="Basic residues" evidence="1">
    <location>
        <begin position="71"/>
        <end position="84"/>
    </location>
</feature>
<protein>
    <submittedName>
        <fullName evidence="2">Uncharacterized protein</fullName>
    </submittedName>
</protein>
<feature type="compositionally biased region" description="Basic and acidic residues" evidence="1">
    <location>
        <begin position="57"/>
        <end position="70"/>
    </location>
</feature>
<evidence type="ECO:0000313" key="3">
    <source>
        <dbReference type="Proteomes" id="UP000574390"/>
    </source>
</evidence>